<evidence type="ECO:0000313" key="2">
    <source>
        <dbReference type="Proteomes" id="UP000215914"/>
    </source>
</evidence>
<keyword evidence="2" id="KW-1185">Reference proteome</keyword>
<dbReference type="Proteomes" id="UP000215914">
    <property type="component" value="Unassembled WGS sequence"/>
</dbReference>
<comment type="caution">
    <text evidence="1">The sequence shown here is derived from an EMBL/GenBank/DDBJ whole genome shotgun (WGS) entry which is preliminary data.</text>
</comment>
<sequence>MLISVLLNSCSKFLPHSNSKRRNYRIINHKSRGVVSCCQITTVSNISFHASCECVNLPNIYCIK</sequence>
<organism evidence="1 2">
    <name type="scientific">Helianthus annuus</name>
    <name type="common">Common sunflower</name>
    <dbReference type="NCBI Taxonomy" id="4232"/>
    <lineage>
        <taxon>Eukaryota</taxon>
        <taxon>Viridiplantae</taxon>
        <taxon>Streptophyta</taxon>
        <taxon>Embryophyta</taxon>
        <taxon>Tracheophyta</taxon>
        <taxon>Spermatophyta</taxon>
        <taxon>Magnoliopsida</taxon>
        <taxon>eudicotyledons</taxon>
        <taxon>Gunneridae</taxon>
        <taxon>Pentapetalae</taxon>
        <taxon>asterids</taxon>
        <taxon>campanulids</taxon>
        <taxon>Asterales</taxon>
        <taxon>Asteraceae</taxon>
        <taxon>Asteroideae</taxon>
        <taxon>Heliantheae alliance</taxon>
        <taxon>Heliantheae</taxon>
        <taxon>Helianthus</taxon>
    </lineage>
</organism>
<gene>
    <name evidence="1" type="ORF">HanXRQr2_Chr08g0343331</name>
</gene>
<dbReference type="Gramene" id="mRNA:HanXRQr2_Chr08g0343331">
    <property type="protein sequence ID" value="CDS:HanXRQr2_Chr08g0343331.1"/>
    <property type="gene ID" value="HanXRQr2_Chr08g0343331"/>
</dbReference>
<reference evidence="1" key="2">
    <citation type="submission" date="2020-06" db="EMBL/GenBank/DDBJ databases">
        <title>Helianthus annuus Genome sequencing and assembly Release 2.</title>
        <authorList>
            <person name="Gouzy J."/>
            <person name="Langlade N."/>
            <person name="Munos S."/>
        </authorList>
    </citation>
    <scope>NUCLEOTIDE SEQUENCE</scope>
    <source>
        <tissue evidence="1">Leaves</tissue>
    </source>
</reference>
<dbReference type="EMBL" id="MNCJ02000323">
    <property type="protein sequence ID" value="KAF5795742.1"/>
    <property type="molecule type" value="Genomic_DNA"/>
</dbReference>
<evidence type="ECO:0000313" key="1">
    <source>
        <dbReference type="EMBL" id="KAF5795742.1"/>
    </source>
</evidence>
<dbReference type="AlphaFoldDB" id="A0A9K3NCV7"/>
<name>A0A9K3NCV7_HELAN</name>
<accession>A0A9K3NCV7</accession>
<protein>
    <submittedName>
        <fullName evidence="1">Uncharacterized protein</fullName>
    </submittedName>
</protein>
<reference evidence="1" key="1">
    <citation type="journal article" date="2017" name="Nature">
        <title>The sunflower genome provides insights into oil metabolism, flowering and Asterid evolution.</title>
        <authorList>
            <person name="Badouin H."/>
            <person name="Gouzy J."/>
            <person name="Grassa C.J."/>
            <person name="Murat F."/>
            <person name="Staton S.E."/>
            <person name="Cottret L."/>
            <person name="Lelandais-Briere C."/>
            <person name="Owens G.L."/>
            <person name="Carrere S."/>
            <person name="Mayjonade B."/>
            <person name="Legrand L."/>
            <person name="Gill N."/>
            <person name="Kane N.C."/>
            <person name="Bowers J.E."/>
            <person name="Hubner S."/>
            <person name="Bellec A."/>
            <person name="Berard A."/>
            <person name="Berges H."/>
            <person name="Blanchet N."/>
            <person name="Boniface M.C."/>
            <person name="Brunel D."/>
            <person name="Catrice O."/>
            <person name="Chaidir N."/>
            <person name="Claudel C."/>
            <person name="Donnadieu C."/>
            <person name="Faraut T."/>
            <person name="Fievet G."/>
            <person name="Helmstetter N."/>
            <person name="King M."/>
            <person name="Knapp S.J."/>
            <person name="Lai Z."/>
            <person name="Le Paslier M.C."/>
            <person name="Lippi Y."/>
            <person name="Lorenzon L."/>
            <person name="Mandel J.R."/>
            <person name="Marage G."/>
            <person name="Marchand G."/>
            <person name="Marquand E."/>
            <person name="Bret-Mestries E."/>
            <person name="Morien E."/>
            <person name="Nambeesan S."/>
            <person name="Nguyen T."/>
            <person name="Pegot-Espagnet P."/>
            <person name="Pouilly N."/>
            <person name="Raftis F."/>
            <person name="Sallet E."/>
            <person name="Schiex T."/>
            <person name="Thomas J."/>
            <person name="Vandecasteele C."/>
            <person name="Vares D."/>
            <person name="Vear F."/>
            <person name="Vautrin S."/>
            <person name="Crespi M."/>
            <person name="Mangin B."/>
            <person name="Burke J.M."/>
            <person name="Salse J."/>
            <person name="Munos S."/>
            <person name="Vincourt P."/>
            <person name="Rieseberg L.H."/>
            <person name="Langlade N.B."/>
        </authorList>
    </citation>
    <scope>NUCLEOTIDE SEQUENCE</scope>
    <source>
        <tissue evidence="1">Leaves</tissue>
    </source>
</reference>
<proteinExistence type="predicted"/>